<dbReference type="RefSeq" id="YP_009598754.1">
    <property type="nucleotide sequence ID" value="NC_041911.1"/>
</dbReference>
<evidence type="ECO:0000313" key="1">
    <source>
        <dbReference type="EMBL" id="BAW19035.1"/>
    </source>
</evidence>
<accession>A0A1L7N0P8</accession>
<organism evidence="1 2">
    <name type="scientific">Ralstonia phage RP12</name>
    <dbReference type="NCBI Taxonomy" id="1923889"/>
    <lineage>
        <taxon>Viruses</taxon>
        <taxon>Duplodnaviria</taxon>
        <taxon>Heunggongvirae</taxon>
        <taxon>Uroviricota</taxon>
        <taxon>Caudoviricetes</taxon>
        <taxon>Chimalliviridae</taxon>
        <taxon>Ripduovirus</taxon>
        <taxon>Ripduovirus RP12</taxon>
    </lineage>
</organism>
<reference evidence="1 2" key="1">
    <citation type="submission" date="2016-12" db="EMBL/GenBank/DDBJ databases">
        <title>Characterization of two jumbo phages RP12 and RP31 infecting the phytopathogen Ralstonia solanacearum.</title>
        <authorList>
            <person name="Kawasaki T."/>
            <person name="Yoshikawa G."/>
            <person name="Ogata H."/>
            <person name="Yamada T."/>
        </authorList>
    </citation>
    <scope>NUCLEOTIDE SEQUENCE [LARGE SCALE GENOMIC DNA]</scope>
    <source>
        <strain evidence="1 2">RP12</strain>
    </source>
</reference>
<sequence>MAPIFVQSVTKSLKAISTVLPAHTKRLVLWSTLYGKMCGAQQFTKEQCDRLNGAFALCKDNSALDLPAKLGKFISNDLDECTAVAKTAIRGEQKEDEAAAEFVRNIPSWLRYASDAFMLKDFKTLLAIHHPAAA</sequence>
<dbReference type="KEGG" id="vg:40074456"/>
<protein>
    <submittedName>
        <fullName evidence="1">Uncharacterized protein</fullName>
    </submittedName>
</protein>
<keyword evidence="2" id="KW-1185">Reference proteome</keyword>
<name>A0A1L7N0P8_9CAUD</name>
<dbReference type="EMBL" id="AP017924">
    <property type="protein sequence ID" value="BAW19035.1"/>
    <property type="molecule type" value="Genomic_DNA"/>
</dbReference>
<dbReference type="GeneID" id="40074456"/>
<evidence type="ECO:0000313" key="2">
    <source>
        <dbReference type="Proteomes" id="UP000222831"/>
    </source>
</evidence>
<dbReference type="OrthoDB" id="26436at10239"/>
<proteinExistence type="predicted"/>
<dbReference type="Proteomes" id="UP000222831">
    <property type="component" value="Segment"/>
</dbReference>